<evidence type="ECO:0000256" key="2">
    <source>
        <dbReference type="ARBA" id="ARBA00023027"/>
    </source>
</evidence>
<organism evidence="6">
    <name type="scientific">freshwater metagenome</name>
    <dbReference type="NCBI Taxonomy" id="449393"/>
    <lineage>
        <taxon>unclassified sequences</taxon>
        <taxon>metagenomes</taxon>
        <taxon>ecological metagenomes</taxon>
    </lineage>
</organism>
<dbReference type="InterPro" id="IPR029154">
    <property type="entry name" value="HIBADH-like_NADP-bd"/>
</dbReference>
<dbReference type="EMBL" id="CAESGF010000033">
    <property type="protein sequence ID" value="CAB4365485.1"/>
    <property type="molecule type" value="Genomic_DNA"/>
</dbReference>
<sequence length="267" mass="27499">MSAALSIGFIGAGQMGRPMVDRLAAAGWTPEVYARRAEARAELAAQGIAATDSPTGLAARADLLIICMFSDAQVREVLFGDGVLAAMQPGSILVNHVTGSPTLALELQSAAPQGVRILDVPVSGSADNIRAGQLTLLAAGDPADIERARAPLSSYGSPIIEVGGLGDAQRVKLINNLLFTANLRMALAAAALGESMGIAPADLARVITECSGDSFAIRRFTLAPPAVLEQSAKPYLAKDVAVIRQVAREMGLDLGELGEVAAWADGS</sequence>
<dbReference type="EMBL" id="CAFBIY010000183">
    <property type="protein sequence ID" value="CAB4852989.1"/>
    <property type="molecule type" value="Genomic_DNA"/>
</dbReference>
<dbReference type="Pfam" id="PF03446">
    <property type="entry name" value="NAD_binding_2"/>
    <property type="match status" value="1"/>
</dbReference>
<proteinExistence type="predicted"/>
<evidence type="ECO:0000313" key="8">
    <source>
        <dbReference type="EMBL" id="CAB4852989.1"/>
    </source>
</evidence>
<dbReference type="Pfam" id="PF14833">
    <property type="entry name" value="NAD_binding_11"/>
    <property type="match status" value="1"/>
</dbReference>
<name>A0A6J6TMM6_9ZZZZ</name>
<protein>
    <submittedName>
        <fullName evidence="6">Unannotated protein</fullName>
    </submittedName>
</protein>
<dbReference type="Gene3D" id="1.10.1040.10">
    <property type="entry name" value="N-(1-d-carboxylethyl)-l-norvaline Dehydrogenase, domain 2"/>
    <property type="match status" value="1"/>
</dbReference>
<evidence type="ECO:0000313" key="9">
    <source>
        <dbReference type="EMBL" id="CAB4950717.1"/>
    </source>
</evidence>
<dbReference type="InterPro" id="IPR036291">
    <property type="entry name" value="NAD(P)-bd_dom_sf"/>
</dbReference>
<dbReference type="AlphaFoldDB" id="A0A6J6TMM6"/>
<dbReference type="EMBL" id="CAEZYF010000037">
    <property type="protein sequence ID" value="CAB4748456.1"/>
    <property type="molecule type" value="Genomic_DNA"/>
</dbReference>
<dbReference type="PIRSF" id="PIRSF000103">
    <property type="entry name" value="HIBADH"/>
    <property type="match status" value="1"/>
</dbReference>
<evidence type="ECO:0000256" key="1">
    <source>
        <dbReference type="ARBA" id="ARBA00023002"/>
    </source>
</evidence>
<evidence type="ECO:0000259" key="4">
    <source>
        <dbReference type="Pfam" id="PF14833"/>
    </source>
</evidence>
<dbReference type="SUPFAM" id="SSF51735">
    <property type="entry name" value="NAD(P)-binding Rossmann-fold domains"/>
    <property type="match status" value="1"/>
</dbReference>
<feature type="domain" description="3-hydroxyisobutyrate dehydrogenase-like NAD-binding" evidence="4">
    <location>
        <begin position="166"/>
        <end position="254"/>
    </location>
</feature>
<dbReference type="PANTHER" id="PTHR43060">
    <property type="entry name" value="3-HYDROXYISOBUTYRATE DEHYDROGENASE-LIKE 1, MITOCHONDRIAL-RELATED"/>
    <property type="match status" value="1"/>
</dbReference>
<dbReference type="InterPro" id="IPR008927">
    <property type="entry name" value="6-PGluconate_DH-like_C_sf"/>
</dbReference>
<evidence type="ECO:0000259" key="3">
    <source>
        <dbReference type="Pfam" id="PF03446"/>
    </source>
</evidence>
<dbReference type="InterPro" id="IPR013328">
    <property type="entry name" value="6PGD_dom2"/>
</dbReference>
<keyword evidence="1" id="KW-0560">Oxidoreductase</keyword>
<feature type="domain" description="6-phosphogluconate dehydrogenase NADP-binding" evidence="3">
    <location>
        <begin position="6"/>
        <end position="161"/>
    </location>
</feature>
<dbReference type="GO" id="GO:0050661">
    <property type="term" value="F:NADP binding"/>
    <property type="evidence" value="ECO:0007669"/>
    <property type="project" value="InterPro"/>
</dbReference>
<evidence type="ECO:0000313" key="5">
    <source>
        <dbReference type="EMBL" id="CAB4365485.1"/>
    </source>
</evidence>
<reference evidence="6" key="1">
    <citation type="submission" date="2020-05" db="EMBL/GenBank/DDBJ databases">
        <authorList>
            <person name="Chiriac C."/>
            <person name="Salcher M."/>
            <person name="Ghai R."/>
            <person name="Kavagutti S V."/>
        </authorList>
    </citation>
    <scope>NUCLEOTIDE SEQUENCE</scope>
</reference>
<dbReference type="EMBL" id="CAFBOL010000163">
    <property type="protein sequence ID" value="CAB5020264.1"/>
    <property type="molecule type" value="Genomic_DNA"/>
</dbReference>
<dbReference type="InterPro" id="IPR015815">
    <property type="entry name" value="HIBADH-related"/>
</dbReference>
<dbReference type="SUPFAM" id="SSF48179">
    <property type="entry name" value="6-phosphogluconate dehydrogenase C-terminal domain-like"/>
    <property type="match status" value="1"/>
</dbReference>
<evidence type="ECO:0000313" key="10">
    <source>
        <dbReference type="EMBL" id="CAB5020264.1"/>
    </source>
</evidence>
<gene>
    <name evidence="6" type="ORF">UFOPK2656_03388</name>
    <name evidence="7" type="ORF">UFOPK3099_01999</name>
    <name evidence="8" type="ORF">UFOPK3267_02513</name>
    <name evidence="9" type="ORF">UFOPK3651_02826</name>
    <name evidence="10" type="ORF">UFOPK3931_03310</name>
    <name evidence="5" type="ORF">UFOPK4189_03229</name>
</gene>
<dbReference type="Gene3D" id="3.40.50.720">
    <property type="entry name" value="NAD(P)-binding Rossmann-like Domain"/>
    <property type="match status" value="1"/>
</dbReference>
<accession>A0A6J6TMM6</accession>
<dbReference type="PANTHER" id="PTHR43060:SF15">
    <property type="entry name" value="3-HYDROXYISOBUTYRATE DEHYDROGENASE-LIKE 1, MITOCHONDRIAL-RELATED"/>
    <property type="match status" value="1"/>
</dbReference>
<evidence type="ECO:0000313" key="6">
    <source>
        <dbReference type="EMBL" id="CAB4748456.1"/>
    </source>
</evidence>
<dbReference type="InterPro" id="IPR006115">
    <property type="entry name" value="6PGDH_NADP-bd"/>
</dbReference>
<dbReference type="EMBL" id="CAFAAV010000174">
    <property type="protein sequence ID" value="CAB4830135.1"/>
    <property type="molecule type" value="Genomic_DNA"/>
</dbReference>
<evidence type="ECO:0000313" key="7">
    <source>
        <dbReference type="EMBL" id="CAB4830135.1"/>
    </source>
</evidence>
<dbReference type="EMBL" id="CAFBMT010000022">
    <property type="protein sequence ID" value="CAB4950717.1"/>
    <property type="molecule type" value="Genomic_DNA"/>
</dbReference>
<dbReference type="GO" id="GO:0016491">
    <property type="term" value="F:oxidoreductase activity"/>
    <property type="evidence" value="ECO:0007669"/>
    <property type="project" value="UniProtKB-KW"/>
</dbReference>
<dbReference type="GO" id="GO:0051287">
    <property type="term" value="F:NAD binding"/>
    <property type="evidence" value="ECO:0007669"/>
    <property type="project" value="InterPro"/>
</dbReference>
<keyword evidence="2" id="KW-0520">NAD</keyword>